<organism evidence="1 2">
    <name type="scientific">Podila minutissima</name>
    <dbReference type="NCBI Taxonomy" id="64525"/>
    <lineage>
        <taxon>Eukaryota</taxon>
        <taxon>Fungi</taxon>
        <taxon>Fungi incertae sedis</taxon>
        <taxon>Mucoromycota</taxon>
        <taxon>Mortierellomycotina</taxon>
        <taxon>Mortierellomycetes</taxon>
        <taxon>Mortierellales</taxon>
        <taxon>Mortierellaceae</taxon>
        <taxon>Podila</taxon>
    </lineage>
</organism>
<reference evidence="1" key="1">
    <citation type="journal article" date="2020" name="Fungal Divers.">
        <title>Resolving the Mortierellaceae phylogeny through synthesis of multi-gene phylogenetics and phylogenomics.</title>
        <authorList>
            <person name="Vandepol N."/>
            <person name="Liber J."/>
            <person name="Desiro A."/>
            <person name="Na H."/>
            <person name="Kennedy M."/>
            <person name="Barry K."/>
            <person name="Grigoriev I.V."/>
            <person name="Miller A.N."/>
            <person name="O'Donnell K."/>
            <person name="Stajich J.E."/>
            <person name="Bonito G."/>
        </authorList>
    </citation>
    <scope>NUCLEOTIDE SEQUENCE</scope>
    <source>
        <strain evidence="1">NVP1</strain>
    </source>
</reference>
<accession>A0A9P5SU55</accession>
<dbReference type="SUPFAM" id="SSF52047">
    <property type="entry name" value="RNI-like"/>
    <property type="match status" value="1"/>
</dbReference>
<keyword evidence="2" id="KW-1185">Reference proteome</keyword>
<protein>
    <submittedName>
        <fullName evidence="1">Uncharacterized protein</fullName>
    </submittedName>
</protein>
<name>A0A9P5SU55_9FUNG</name>
<sequence length="1210" mass="135111">MQSRLSYGPMIKPHGIHYYPDVVLNVIFSNKKIKARSPVQQPQQHQHVEHRAKSLTEHDESFLKNVDDLTADIRLRLSKASAAMAATTAIIEAAGLPGSSSNHTNGATPKLSLEGTDYQTYTPTDSAAHSVSTIENGDDMAKPVHQLAAPILDPQLTQVMSPVIKENDQMQSDSINIDSAIHSEDGIPVTDSVPDTTVEPREQFEHVENSTPAIEDAISDTSSTEEPEVVDGAIRSIAETKPDAFQSETEAVPATMDPAAILSEHPGSEYNSAVQSPIQDEASPSLNNTAEWSSVAMAFEQGLQPYRLTVAHVVADRMRTILLARINWISHRYPKFFVILPVKTSAAFQDFQINGDDADFAAMTFQDFKVYFLCDCGRVPGFEDTYFPHLEEPEAPSYNFQKKSEVENSFYGTYMLGVLEMFKYGVVLDGVVHVPKLENQPKMLEMINCSINFLTFRGIQSSLHIYANLILMDQDTPAEGLKDVKPIELLTPSEMENFWQHCLVDARDPLGRLRPYQTSEGDTRRICWAHWDLMSPKGAIHLIQQFSTDPSSDRNYFEPNVGSFRGFLKNRDQMRLFFRVADALPMVPAIFVFFDWELTPADETAIQKFLSQTTVTGIKIYLQTSKQPLAQQKLTAPGMGHGHNEIVQAGLTNKSLHGFTLECRNPVSHGFMPDEIMTFLGDSKPTMGPTYSFAHMCRDPTSGKMDVALLCTDVDRAALWVRKILHGFGTLSNLHLEIDSVWEQVDIKFSPTTTSGAEEILDTTSKALEKQDKNATQELCTYFANRGYIDEIKLRTVYLQESVLLKSGCLHELMIGHSSSNSDVQKIRDMLKSNYKKLEKLELSNPGTEDPCQIFETFKSPLANCPNLKSFEIRQTHVEAGASTYCWNGLASGDRSQLALNMTTYAGDKIGPLLQKMASCLTRLYINGIEPSESAILEKVLRQKKGPFKLKHLHLWDVTRMAEPALEDLKKIIIRIQGVTDLGITFNTAAKASKQVIGRSVDFLLAIACKVTSVHMYGKGTKLILAELDKRLVAYHESLRGKVSIKDMVPIVPFPLVDEIWLSGDDTDDSGGGKLVFTETEPQWARALFRHTYGKLRRLDLAVVVIPDSVWPGLLQDSISFAVLRDVRLRLLNAMSPKTLDLIVDAIPEGMPDMARLSLSLEEQDGLSPAHIMKCKARIEEKCKARIEEKCRSSDMKTERGAFVFINRYL</sequence>
<dbReference type="InterPro" id="IPR032675">
    <property type="entry name" value="LRR_dom_sf"/>
</dbReference>
<proteinExistence type="predicted"/>
<dbReference type="EMBL" id="JAAAUY010000013">
    <property type="protein sequence ID" value="KAF9337926.1"/>
    <property type="molecule type" value="Genomic_DNA"/>
</dbReference>
<gene>
    <name evidence="1" type="ORF">BG006_001504</name>
</gene>
<dbReference type="AlphaFoldDB" id="A0A9P5SU55"/>
<evidence type="ECO:0000313" key="2">
    <source>
        <dbReference type="Proteomes" id="UP000696485"/>
    </source>
</evidence>
<comment type="caution">
    <text evidence="1">The sequence shown here is derived from an EMBL/GenBank/DDBJ whole genome shotgun (WGS) entry which is preliminary data.</text>
</comment>
<dbReference type="Gene3D" id="3.80.10.10">
    <property type="entry name" value="Ribonuclease Inhibitor"/>
    <property type="match status" value="1"/>
</dbReference>
<dbReference type="Proteomes" id="UP000696485">
    <property type="component" value="Unassembled WGS sequence"/>
</dbReference>
<evidence type="ECO:0000313" key="1">
    <source>
        <dbReference type="EMBL" id="KAF9337926.1"/>
    </source>
</evidence>